<organism evidence="1">
    <name type="scientific">Arundo donax</name>
    <name type="common">Giant reed</name>
    <name type="synonym">Donax arundinaceus</name>
    <dbReference type="NCBI Taxonomy" id="35708"/>
    <lineage>
        <taxon>Eukaryota</taxon>
        <taxon>Viridiplantae</taxon>
        <taxon>Streptophyta</taxon>
        <taxon>Embryophyta</taxon>
        <taxon>Tracheophyta</taxon>
        <taxon>Spermatophyta</taxon>
        <taxon>Magnoliopsida</taxon>
        <taxon>Liliopsida</taxon>
        <taxon>Poales</taxon>
        <taxon>Poaceae</taxon>
        <taxon>PACMAD clade</taxon>
        <taxon>Arundinoideae</taxon>
        <taxon>Arundineae</taxon>
        <taxon>Arundo</taxon>
    </lineage>
</organism>
<accession>A0A0A8Y0U7</accession>
<reference evidence="1" key="1">
    <citation type="submission" date="2014-09" db="EMBL/GenBank/DDBJ databases">
        <authorList>
            <person name="Magalhaes I.L.F."/>
            <person name="Oliveira U."/>
            <person name="Santos F.R."/>
            <person name="Vidigal T.H.D.A."/>
            <person name="Brescovit A.D."/>
            <person name="Santos A.J."/>
        </authorList>
    </citation>
    <scope>NUCLEOTIDE SEQUENCE</scope>
    <source>
        <tissue evidence="1">Shoot tissue taken approximately 20 cm above the soil surface</tissue>
    </source>
</reference>
<evidence type="ECO:0000313" key="1">
    <source>
        <dbReference type="EMBL" id="JAD19611.1"/>
    </source>
</evidence>
<protein>
    <submittedName>
        <fullName evidence="1">Uncharacterized protein</fullName>
    </submittedName>
</protein>
<dbReference type="EMBL" id="GBRH01278284">
    <property type="protein sequence ID" value="JAD19611.1"/>
    <property type="molecule type" value="Transcribed_RNA"/>
</dbReference>
<sequence length="27" mass="3104">MLATYLKPKGIHKVLDALYSLMYVVHV</sequence>
<proteinExistence type="predicted"/>
<reference evidence="1" key="2">
    <citation type="journal article" date="2015" name="Data Brief">
        <title>Shoot transcriptome of the giant reed, Arundo donax.</title>
        <authorList>
            <person name="Barrero R.A."/>
            <person name="Guerrero F.D."/>
            <person name="Moolhuijzen P."/>
            <person name="Goolsby J.A."/>
            <person name="Tidwell J."/>
            <person name="Bellgard S.E."/>
            <person name="Bellgard M.I."/>
        </authorList>
    </citation>
    <scope>NUCLEOTIDE SEQUENCE</scope>
    <source>
        <tissue evidence="1">Shoot tissue taken approximately 20 cm above the soil surface</tissue>
    </source>
</reference>
<name>A0A0A8Y0U7_ARUDO</name>
<dbReference type="AlphaFoldDB" id="A0A0A8Y0U7"/>